<organism evidence="2 3">
    <name type="scientific">Amycolatopsis balhimycina DSM 5908</name>
    <dbReference type="NCBI Taxonomy" id="1081091"/>
    <lineage>
        <taxon>Bacteria</taxon>
        <taxon>Bacillati</taxon>
        <taxon>Actinomycetota</taxon>
        <taxon>Actinomycetes</taxon>
        <taxon>Pseudonocardiales</taxon>
        <taxon>Pseudonocardiaceae</taxon>
        <taxon>Amycolatopsis</taxon>
    </lineage>
</organism>
<proteinExistence type="predicted"/>
<dbReference type="AlphaFoldDB" id="A0A428W384"/>
<evidence type="ECO:0000256" key="1">
    <source>
        <dbReference type="SAM" id="Phobius"/>
    </source>
</evidence>
<sequence length="91" mass="10362">MRAEAGRRARWLRRIAVAVWLFSWYTLYREIFVWHHMTTGLRFRPPDLPPGSTDRPHPGLPLIAVCVTSVAAPVVVLAATLALHHRRRDAG</sequence>
<accession>A0A428W384</accession>
<gene>
    <name evidence="2" type="ORF">DMA12_36685</name>
</gene>
<dbReference type="RefSeq" id="WP_020638214.1">
    <property type="nucleotide sequence ID" value="NZ_QHHU01000069.1"/>
</dbReference>
<dbReference type="OrthoDB" id="9909460at2"/>
<keyword evidence="1" id="KW-0472">Membrane</keyword>
<keyword evidence="1" id="KW-0812">Transmembrane</keyword>
<evidence type="ECO:0000313" key="3">
    <source>
        <dbReference type="Proteomes" id="UP000286716"/>
    </source>
</evidence>
<evidence type="ECO:0000313" key="2">
    <source>
        <dbReference type="EMBL" id="RSM37507.1"/>
    </source>
</evidence>
<protein>
    <submittedName>
        <fullName evidence="2">Uncharacterized protein</fullName>
    </submittedName>
</protein>
<reference evidence="2 3" key="1">
    <citation type="submission" date="2018-05" db="EMBL/GenBank/DDBJ databases">
        <title>Evolution of GPA BGCs.</title>
        <authorList>
            <person name="Waglechner N."/>
            <person name="Wright G.D."/>
        </authorList>
    </citation>
    <scope>NUCLEOTIDE SEQUENCE [LARGE SCALE GENOMIC DNA]</scope>
    <source>
        <strain evidence="2 3">DSM 5908</strain>
    </source>
</reference>
<comment type="caution">
    <text evidence="2">The sequence shown here is derived from an EMBL/GenBank/DDBJ whole genome shotgun (WGS) entry which is preliminary data.</text>
</comment>
<dbReference type="EMBL" id="QHHU01000069">
    <property type="protein sequence ID" value="RSM37507.1"/>
    <property type="molecule type" value="Genomic_DNA"/>
</dbReference>
<dbReference type="Proteomes" id="UP000286716">
    <property type="component" value="Unassembled WGS sequence"/>
</dbReference>
<feature type="transmembrane region" description="Helical" evidence="1">
    <location>
        <begin position="12"/>
        <end position="28"/>
    </location>
</feature>
<name>A0A428W384_AMYBA</name>
<keyword evidence="1" id="KW-1133">Transmembrane helix</keyword>
<keyword evidence="3" id="KW-1185">Reference proteome</keyword>
<feature type="transmembrane region" description="Helical" evidence="1">
    <location>
        <begin position="60"/>
        <end position="83"/>
    </location>
</feature>